<keyword evidence="6" id="KW-1133">Transmembrane helix</keyword>
<dbReference type="AlphaFoldDB" id="A0A0D7BAI8"/>
<dbReference type="PROSITE" id="PS00463">
    <property type="entry name" value="ZN2_CY6_FUNGAL_1"/>
    <property type="match status" value="1"/>
</dbReference>
<dbReference type="SMART" id="SM00906">
    <property type="entry name" value="Fungal_trans"/>
    <property type="match status" value="1"/>
</dbReference>
<dbReference type="InterPro" id="IPR001138">
    <property type="entry name" value="Zn2Cys6_DnaBD"/>
</dbReference>
<dbReference type="Proteomes" id="UP000054007">
    <property type="component" value="Unassembled WGS sequence"/>
</dbReference>
<dbReference type="SMART" id="SM00066">
    <property type="entry name" value="GAL4"/>
    <property type="match status" value="1"/>
</dbReference>
<dbReference type="GO" id="GO:0003677">
    <property type="term" value="F:DNA binding"/>
    <property type="evidence" value="ECO:0007669"/>
    <property type="project" value="UniProtKB-KW"/>
</dbReference>
<evidence type="ECO:0000313" key="8">
    <source>
        <dbReference type="EMBL" id="KIY67537.1"/>
    </source>
</evidence>
<evidence type="ECO:0000256" key="4">
    <source>
        <dbReference type="ARBA" id="ARBA00023242"/>
    </source>
</evidence>
<dbReference type="Pfam" id="PF00172">
    <property type="entry name" value="Zn_clus"/>
    <property type="match status" value="1"/>
</dbReference>
<dbReference type="PANTHER" id="PTHR46910:SF3">
    <property type="entry name" value="HALOTOLERANCE PROTEIN 9-RELATED"/>
    <property type="match status" value="1"/>
</dbReference>
<keyword evidence="6" id="KW-0472">Membrane</keyword>
<name>A0A0D7BAI8_9AGAR</name>
<dbReference type="GO" id="GO:0006351">
    <property type="term" value="P:DNA-templated transcription"/>
    <property type="evidence" value="ECO:0007669"/>
    <property type="project" value="InterPro"/>
</dbReference>
<evidence type="ECO:0000313" key="9">
    <source>
        <dbReference type="Proteomes" id="UP000054007"/>
    </source>
</evidence>
<keyword evidence="6" id="KW-0812">Transmembrane</keyword>
<keyword evidence="4" id="KW-0539">Nucleus</keyword>
<evidence type="ECO:0000256" key="1">
    <source>
        <dbReference type="ARBA" id="ARBA00004123"/>
    </source>
</evidence>
<dbReference type="PROSITE" id="PS50048">
    <property type="entry name" value="ZN2_CY6_FUNGAL_2"/>
    <property type="match status" value="1"/>
</dbReference>
<dbReference type="InterPro" id="IPR050987">
    <property type="entry name" value="AtrR-like"/>
</dbReference>
<dbReference type="STRING" id="1314674.A0A0D7BAI8"/>
<keyword evidence="9" id="KW-1185">Reference proteome</keyword>
<proteinExistence type="predicted"/>
<dbReference type="GO" id="GO:0000981">
    <property type="term" value="F:DNA-binding transcription factor activity, RNA polymerase II-specific"/>
    <property type="evidence" value="ECO:0007669"/>
    <property type="project" value="InterPro"/>
</dbReference>
<dbReference type="EMBL" id="KN880523">
    <property type="protein sequence ID" value="KIY67537.1"/>
    <property type="molecule type" value="Genomic_DNA"/>
</dbReference>
<evidence type="ECO:0000256" key="3">
    <source>
        <dbReference type="ARBA" id="ARBA00023125"/>
    </source>
</evidence>
<dbReference type="SUPFAM" id="SSF57701">
    <property type="entry name" value="Zn2/Cys6 DNA-binding domain"/>
    <property type="match status" value="1"/>
</dbReference>
<reference evidence="8 9" key="1">
    <citation type="journal article" date="2015" name="Fungal Genet. Biol.">
        <title>Evolution of novel wood decay mechanisms in Agaricales revealed by the genome sequences of Fistulina hepatica and Cylindrobasidium torrendii.</title>
        <authorList>
            <person name="Floudas D."/>
            <person name="Held B.W."/>
            <person name="Riley R."/>
            <person name="Nagy L.G."/>
            <person name="Koehler G."/>
            <person name="Ransdell A.S."/>
            <person name="Younus H."/>
            <person name="Chow J."/>
            <person name="Chiniquy J."/>
            <person name="Lipzen A."/>
            <person name="Tritt A."/>
            <person name="Sun H."/>
            <person name="Haridas S."/>
            <person name="LaButti K."/>
            <person name="Ohm R.A."/>
            <person name="Kues U."/>
            <person name="Blanchette R.A."/>
            <person name="Grigoriev I.V."/>
            <person name="Minto R.E."/>
            <person name="Hibbett D.S."/>
        </authorList>
    </citation>
    <scope>NUCLEOTIDE SEQUENCE [LARGE SCALE GENOMIC DNA]</scope>
    <source>
        <strain evidence="8 9">FP15055 ss-10</strain>
    </source>
</reference>
<feature type="transmembrane region" description="Helical" evidence="6">
    <location>
        <begin position="517"/>
        <end position="539"/>
    </location>
</feature>
<dbReference type="InterPro" id="IPR036864">
    <property type="entry name" value="Zn2-C6_fun-type_DNA-bd_sf"/>
</dbReference>
<dbReference type="CDD" id="cd00067">
    <property type="entry name" value="GAL4"/>
    <property type="match status" value="1"/>
</dbReference>
<comment type="subcellular location">
    <subcellularLocation>
        <location evidence="1">Nucleus</location>
    </subcellularLocation>
</comment>
<protein>
    <recommendedName>
        <fullName evidence="7">Zn(2)-C6 fungal-type domain-containing protein</fullName>
    </recommendedName>
</protein>
<organism evidence="8 9">
    <name type="scientific">Cylindrobasidium torrendii FP15055 ss-10</name>
    <dbReference type="NCBI Taxonomy" id="1314674"/>
    <lineage>
        <taxon>Eukaryota</taxon>
        <taxon>Fungi</taxon>
        <taxon>Dikarya</taxon>
        <taxon>Basidiomycota</taxon>
        <taxon>Agaricomycotina</taxon>
        <taxon>Agaricomycetes</taxon>
        <taxon>Agaricomycetidae</taxon>
        <taxon>Agaricales</taxon>
        <taxon>Marasmiineae</taxon>
        <taxon>Physalacriaceae</taxon>
        <taxon>Cylindrobasidium</taxon>
    </lineage>
</organism>
<evidence type="ECO:0000256" key="2">
    <source>
        <dbReference type="ARBA" id="ARBA00022723"/>
    </source>
</evidence>
<accession>A0A0D7BAI8</accession>
<feature type="compositionally biased region" description="Basic and acidic residues" evidence="5">
    <location>
        <begin position="81"/>
        <end position="98"/>
    </location>
</feature>
<keyword evidence="2" id="KW-0479">Metal-binding</keyword>
<evidence type="ECO:0000256" key="6">
    <source>
        <dbReference type="SAM" id="Phobius"/>
    </source>
</evidence>
<evidence type="ECO:0000259" key="7">
    <source>
        <dbReference type="PROSITE" id="PS50048"/>
    </source>
</evidence>
<sequence length="684" mass="77987">MDSPNPPVVRPKIKRLSGSCDFCRRRKIRCDSATQPNKECTNCRMNNQSCTHDVVPKKRDTTNNSRQVTLLKRRVRELEDALEMERSRADSRSSDSDGFRTMTAAPNSVDDDEPEAGPSTQDFDLDQLVDDMERVSLKLNQHGRYFGPNSNVYFITKLLETTQGMDPDMNAGKKWTMHPWESQCVSQPPQTFIFPEPDLMATLVDLFFAYPATHLPVLHEPTFRRDLAAGFHHVNDSFAKVVLCVCAIASRCTNDPRCLLEGGHRHSSGWRFFSQTLTQSFTLSPTVYDVQFCCLYSSFIMGTSIPQSCWTMIGVGIRYAVDLGLHRRHQGELTVEAEIKRRVVWTLLYQERQTALYYDRPFAIRDEDFDLDLPLDCDDEYLLHNFQQPPGKPSRISGFIHELRLIPIITDVHTNLRRPRRAGQLSEAQLSTNIARVDSMLNAWFNAIPEHLRWDPHHDTVYSSSSSWLYLGYYDLLMVIHRSFVHGHTAHALPSMSICLTAARALSRLMGTLKTRYTYPLILLDMTAFSAGIIIVTSIRKRRLQQASQTAIDRDYEDLWRLIDVLQRDQADFDMCGRMAQTLRVLSDIPFASQTASSSSPLLVAPSGYMSVHQNVGPSKKINWREMDPTLFGLDPPEDSLWPAVPETTGSEGDDLQVWLDAAAFQPQWVQDMAIDNIMTDFFL</sequence>
<feature type="region of interest" description="Disordered" evidence="5">
    <location>
        <begin position="81"/>
        <end position="125"/>
    </location>
</feature>
<dbReference type="OrthoDB" id="4456959at2759"/>
<dbReference type="CDD" id="cd12148">
    <property type="entry name" value="fungal_TF_MHR"/>
    <property type="match status" value="1"/>
</dbReference>
<dbReference type="GO" id="GO:0008270">
    <property type="term" value="F:zinc ion binding"/>
    <property type="evidence" value="ECO:0007669"/>
    <property type="project" value="InterPro"/>
</dbReference>
<keyword evidence="3" id="KW-0238">DNA-binding</keyword>
<dbReference type="Pfam" id="PF04082">
    <property type="entry name" value="Fungal_trans"/>
    <property type="match status" value="1"/>
</dbReference>
<gene>
    <name evidence="8" type="ORF">CYLTODRAFT_422417</name>
</gene>
<dbReference type="GO" id="GO:0005634">
    <property type="term" value="C:nucleus"/>
    <property type="evidence" value="ECO:0007669"/>
    <property type="project" value="UniProtKB-SubCell"/>
</dbReference>
<dbReference type="Gene3D" id="4.10.240.10">
    <property type="entry name" value="Zn(2)-C6 fungal-type DNA-binding domain"/>
    <property type="match status" value="1"/>
</dbReference>
<feature type="domain" description="Zn(2)-C6 fungal-type" evidence="7">
    <location>
        <begin position="19"/>
        <end position="52"/>
    </location>
</feature>
<evidence type="ECO:0000256" key="5">
    <source>
        <dbReference type="SAM" id="MobiDB-lite"/>
    </source>
</evidence>
<dbReference type="InterPro" id="IPR007219">
    <property type="entry name" value="XnlR_reg_dom"/>
</dbReference>
<dbReference type="PANTHER" id="PTHR46910">
    <property type="entry name" value="TRANSCRIPTION FACTOR PDR1"/>
    <property type="match status" value="1"/>
</dbReference>